<keyword evidence="2 5" id="KW-0378">Hydrolase</keyword>
<dbReference type="Gene3D" id="2.60.120.200">
    <property type="match status" value="1"/>
</dbReference>
<accession>A0A1J5RWD5</accession>
<dbReference type="SUPFAM" id="SSF49899">
    <property type="entry name" value="Concanavalin A-like lectins/glucanases"/>
    <property type="match status" value="1"/>
</dbReference>
<evidence type="ECO:0000256" key="1">
    <source>
        <dbReference type="ARBA" id="ARBA00009865"/>
    </source>
</evidence>
<dbReference type="Pfam" id="PF04616">
    <property type="entry name" value="Glyco_hydro_43"/>
    <property type="match status" value="1"/>
</dbReference>
<dbReference type="Pfam" id="PF17851">
    <property type="entry name" value="GH43_C2"/>
    <property type="match status" value="1"/>
</dbReference>
<name>A0A1J5RWD5_9ZZZZ</name>
<dbReference type="SUPFAM" id="SSF75005">
    <property type="entry name" value="Arabinanase/levansucrase/invertase"/>
    <property type="match status" value="1"/>
</dbReference>
<dbReference type="EC" id="3.2.1.55" evidence="5"/>
<dbReference type="CDD" id="cd09001">
    <property type="entry name" value="GH43_FsAxh1-like"/>
    <property type="match status" value="1"/>
</dbReference>
<protein>
    <submittedName>
        <fullName evidence="5">Non-reducing end alpha-L-arabinofuranosidase BoGH43B</fullName>
        <ecNumber evidence="5">3.2.1.55</ecNumber>
    </submittedName>
</protein>
<evidence type="ECO:0000256" key="2">
    <source>
        <dbReference type="ARBA" id="ARBA00022801"/>
    </source>
</evidence>
<dbReference type="EMBL" id="MLJW01000098">
    <property type="protein sequence ID" value="OIR00114.1"/>
    <property type="molecule type" value="Genomic_DNA"/>
</dbReference>
<dbReference type="GO" id="GO:0005975">
    <property type="term" value="P:carbohydrate metabolic process"/>
    <property type="evidence" value="ECO:0007669"/>
    <property type="project" value="InterPro"/>
</dbReference>
<evidence type="ECO:0000256" key="3">
    <source>
        <dbReference type="ARBA" id="ARBA00023295"/>
    </source>
</evidence>
<dbReference type="InterPro" id="IPR013320">
    <property type="entry name" value="ConA-like_dom_sf"/>
</dbReference>
<comment type="caution">
    <text evidence="5">The sequence shown here is derived from an EMBL/GenBank/DDBJ whole genome shotgun (WGS) entry which is preliminary data.</text>
</comment>
<reference evidence="5" key="1">
    <citation type="submission" date="2016-10" db="EMBL/GenBank/DDBJ databases">
        <title>Sequence of Gallionella enrichment culture.</title>
        <authorList>
            <person name="Poehlein A."/>
            <person name="Muehling M."/>
            <person name="Daniel R."/>
        </authorList>
    </citation>
    <scope>NUCLEOTIDE SEQUENCE</scope>
</reference>
<comment type="similarity">
    <text evidence="1">Belongs to the glycosyl hydrolase 43 family.</text>
</comment>
<dbReference type="InterPro" id="IPR051795">
    <property type="entry name" value="Glycosyl_Hydrlase_43"/>
</dbReference>
<dbReference type="InterPro" id="IPR023296">
    <property type="entry name" value="Glyco_hydro_beta-prop_sf"/>
</dbReference>
<dbReference type="PANTHER" id="PTHR42812:SF12">
    <property type="entry name" value="BETA-XYLOSIDASE-RELATED"/>
    <property type="match status" value="1"/>
</dbReference>
<dbReference type="GO" id="GO:0046556">
    <property type="term" value="F:alpha-L-arabinofuranosidase activity"/>
    <property type="evidence" value="ECO:0007669"/>
    <property type="project" value="UniProtKB-EC"/>
</dbReference>
<evidence type="ECO:0000259" key="4">
    <source>
        <dbReference type="Pfam" id="PF17851"/>
    </source>
</evidence>
<gene>
    <name evidence="5" type="ORF">GALL_177590</name>
</gene>
<dbReference type="InterPro" id="IPR041542">
    <property type="entry name" value="GH43_C2"/>
</dbReference>
<sequence length="562" mass="63706">MIFVTNNIISIKPLLRRTLVRFVLCSALIASFIFSSEKIEAQKNDLSKVWVADNGDGTYKNPIIHADYSDPDVIRVGNDFYMVASSFDAVPGLPILHSKDLVNWTIIGHALKKQIPFDHFSQTQHGNGVWAPAIRYHNNQFYIFYPDPDFGIYVITSQKINGEWTEPKLVEAGKGLIDPCPLWDDDGKVYLVHAFAGSRAGIKNILVIKQMNADATKTINAGKLVYDAHGIETTVEGPKLYKRNNYYYIFAPAGGVSTGYQIVLRSKNIYGPYERKIVLHQGSTNINGPHQGAWVTTQKNENWFIHFQDKAAYGRIIHLQPMTWKNDWPMIGVNIDKDGIGEPVAHYKKPDVGSIYEKITPVESDEFNNPELGLQWQWQANPQQNWAYIYQGSLRMYAQKIADSAKNYWDVPNVLLQKFPTEEFRVTTKIKFHPNLENEKIGFIVMGTDYAYVSLIKKKDGIYIGYSVCKNADKGNAELERIISKTESNEIYFSIEVKKNAICNFSYSTDNKNFISIGESFPAKSGKWIGAKFGFFCSRNIATNDAGYADIDWCRVSALENK</sequence>
<dbReference type="InterPro" id="IPR006710">
    <property type="entry name" value="Glyco_hydro_43"/>
</dbReference>
<feature type="domain" description="Beta-xylosidase C-terminal Concanavalin A-like" evidence="4">
    <location>
        <begin position="364"/>
        <end position="556"/>
    </location>
</feature>
<dbReference type="PANTHER" id="PTHR42812">
    <property type="entry name" value="BETA-XYLOSIDASE"/>
    <property type="match status" value="1"/>
</dbReference>
<keyword evidence="3 5" id="KW-0326">Glycosidase</keyword>
<dbReference type="Gene3D" id="2.115.10.20">
    <property type="entry name" value="Glycosyl hydrolase domain, family 43"/>
    <property type="match status" value="1"/>
</dbReference>
<dbReference type="AlphaFoldDB" id="A0A1J5RWD5"/>
<evidence type="ECO:0000313" key="5">
    <source>
        <dbReference type="EMBL" id="OIR00114.1"/>
    </source>
</evidence>
<organism evidence="5">
    <name type="scientific">mine drainage metagenome</name>
    <dbReference type="NCBI Taxonomy" id="410659"/>
    <lineage>
        <taxon>unclassified sequences</taxon>
        <taxon>metagenomes</taxon>
        <taxon>ecological metagenomes</taxon>
    </lineage>
</organism>
<proteinExistence type="inferred from homology"/>